<sequence length="45" mass="5108">MAQFVADGYLRFDEIVPDELNKAAYAQMETGDIEEAKNNLEKVTE</sequence>
<dbReference type="AlphaFoldDB" id="A0A382X3T6"/>
<accession>A0A382X3T6</accession>
<proteinExistence type="predicted"/>
<name>A0A382X3T6_9ZZZZ</name>
<reference evidence="1" key="1">
    <citation type="submission" date="2018-05" db="EMBL/GenBank/DDBJ databases">
        <authorList>
            <person name="Lanie J.A."/>
            <person name="Ng W.-L."/>
            <person name="Kazmierczak K.M."/>
            <person name="Andrzejewski T.M."/>
            <person name="Davidsen T.M."/>
            <person name="Wayne K.J."/>
            <person name="Tettelin H."/>
            <person name="Glass J.I."/>
            <person name="Rusch D."/>
            <person name="Podicherti R."/>
            <person name="Tsui H.-C.T."/>
            <person name="Winkler M.E."/>
        </authorList>
    </citation>
    <scope>NUCLEOTIDE SEQUENCE</scope>
</reference>
<organism evidence="1">
    <name type="scientific">marine metagenome</name>
    <dbReference type="NCBI Taxonomy" id="408172"/>
    <lineage>
        <taxon>unclassified sequences</taxon>
        <taxon>metagenomes</taxon>
        <taxon>ecological metagenomes</taxon>
    </lineage>
</organism>
<protein>
    <submittedName>
        <fullName evidence="1">Uncharacterized protein</fullName>
    </submittedName>
</protein>
<gene>
    <name evidence="1" type="ORF">METZ01_LOCUS417765</name>
</gene>
<dbReference type="EMBL" id="UINC01164194">
    <property type="protein sequence ID" value="SVD64911.1"/>
    <property type="molecule type" value="Genomic_DNA"/>
</dbReference>
<evidence type="ECO:0000313" key="1">
    <source>
        <dbReference type="EMBL" id="SVD64911.1"/>
    </source>
</evidence>
<feature type="non-terminal residue" evidence="1">
    <location>
        <position position="45"/>
    </location>
</feature>